<accession>A0ABP0UP82</accession>
<reference evidence="7" key="1">
    <citation type="submission" date="2024-02" db="EMBL/GenBank/DDBJ databases">
        <authorList>
            <consortium name="ELIXIR-Norway"/>
            <consortium name="Elixir Norway"/>
        </authorList>
    </citation>
    <scope>NUCLEOTIDE SEQUENCE</scope>
</reference>
<dbReference type="InterPro" id="IPR046347">
    <property type="entry name" value="bZIP_sf"/>
</dbReference>
<evidence type="ECO:0000256" key="4">
    <source>
        <dbReference type="ARBA" id="ARBA00023242"/>
    </source>
</evidence>
<keyword evidence="3" id="KW-0804">Transcription</keyword>
<keyword evidence="1" id="KW-0805">Transcription regulation</keyword>
<evidence type="ECO:0000313" key="8">
    <source>
        <dbReference type="Proteomes" id="UP001497512"/>
    </source>
</evidence>
<dbReference type="Proteomes" id="UP001497512">
    <property type="component" value="Chromosome 5"/>
</dbReference>
<dbReference type="PANTHER" id="PTHR45764:SF38">
    <property type="entry name" value="BZIP TRANSCRIPTION FACTOR 44"/>
    <property type="match status" value="1"/>
</dbReference>
<dbReference type="PROSITE" id="PS00036">
    <property type="entry name" value="BZIP_BASIC"/>
    <property type="match status" value="1"/>
</dbReference>
<evidence type="ECO:0000313" key="7">
    <source>
        <dbReference type="EMBL" id="CAK9226604.1"/>
    </source>
</evidence>
<dbReference type="PROSITE" id="PS50217">
    <property type="entry name" value="BZIP"/>
    <property type="match status" value="1"/>
</dbReference>
<evidence type="ECO:0000256" key="3">
    <source>
        <dbReference type="ARBA" id="ARBA00023163"/>
    </source>
</evidence>
<feature type="domain" description="BZIP" evidence="6">
    <location>
        <begin position="301"/>
        <end position="343"/>
    </location>
</feature>
<protein>
    <recommendedName>
        <fullName evidence="6">BZIP domain-containing protein</fullName>
    </recommendedName>
</protein>
<feature type="region of interest" description="Disordered" evidence="5">
    <location>
        <begin position="264"/>
        <end position="323"/>
    </location>
</feature>
<evidence type="ECO:0000256" key="1">
    <source>
        <dbReference type="ARBA" id="ARBA00023015"/>
    </source>
</evidence>
<dbReference type="Gene3D" id="1.20.5.170">
    <property type="match status" value="1"/>
</dbReference>
<name>A0ABP0UP82_9BRYO</name>
<dbReference type="Pfam" id="PF00170">
    <property type="entry name" value="bZIP_1"/>
    <property type="match status" value="1"/>
</dbReference>
<dbReference type="InterPro" id="IPR004827">
    <property type="entry name" value="bZIP"/>
</dbReference>
<evidence type="ECO:0000256" key="5">
    <source>
        <dbReference type="SAM" id="MobiDB-lite"/>
    </source>
</evidence>
<organism evidence="7 8">
    <name type="scientific">Sphagnum troendelagicum</name>
    <dbReference type="NCBI Taxonomy" id="128251"/>
    <lineage>
        <taxon>Eukaryota</taxon>
        <taxon>Viridiplantae</taxon>
        <taxon>Streptophyta</taxon>
        <taxon>Embryophyta</taxon>
        <taxon>Bryophyta</taxon>
        <taxon>Sphagnophytina</taxon>
        <taxon>Sphagnopsida</taxon>
        <taxon>Sphagnales</taxon>
        <taxon>Sphagnaceae</taxon>
        <taxon>Sphagnum</taxon>
    </lineage>
</organism>
<proteinExistence type="predicted"/>
<dbReference type="SMART" id="SM00338">
    <property type="entry name" value="BRLZ"/>
    <property type="match status" value="1"/>
</dbReference>
<evidence type="ECO:0000259" key="6">
    <source>
        <dbReference type="PROSITE" id="PS50217"/>
    </source>
</evidence>
<keyword evidence="4" id="KW-0539">Nucleus</keyword>
<feature type="compositionally biased region" description="Acidic residues" evidence="5">
    <location>
        <begin position="284"/>
        <end position="296"/>
    </location>
</feature>
<keyword evidence="2" id="KW-0238">DNA-binding</keyword>
<gene>
    <name evidence="7" type="ORF">CSSPTR1EN2_LOCUS18322</name>
</gene>
<sequence length="572" mass="63846">MCFPPEISVAAFARVRHWRGEERGSKPWRPSYVLRESAENWSALDASGAQVDASPCDRAARRCATGINLPLQALHVASTAYENTNAFDPEHPSTPPRDAGLERRGSLSLVSGGPLYLPLEVASVEARRTNQEQQGCAAWQEQQMFLNPVVYMKNEVPVIAAGVEIGASLKQTDIELPIPKFDDKPVADLEKPELGLCEGQPGLRRLLQQPSGAPELESIGSFAAWFDCITKNDTEMEETSLSEERCTNISFEAETKHVKKAPKLTKAEKKNQKTAAAAVHSHEETEDDMYTDDDTEPVLIDEKRKRRMLSNRASAQRSRQRRQDRLDQLEILTAQLRVENASLLHKSNLAVQLARKFEGENKKLLEKANYLSKEVLAARKPATRKLHEDCHSSPNTCTDISEIVGEEDLSPEVELNLEKVPDDRKKPTKSTVSKSYMTVDDQMDMENTSKDTDMTADCSNEKTEKCKTVQVSEVQGAARKVKWDIHRSPISCKISSKNTEGFSLPTSLPQANLLSPVKEVPVTIPDLDSCYLLDEICDLFESDSANDPYINNDILNTMDQNWLESFAECLNA</sequence>
<dbReference type="PANTHER" id="PTHR45764">
    <property type="entry name" value="BZIP TRANSCRIPTION FACTOR 44"/>
    <property type="match status" value="1"/>
</dbReference>
<evidence type="ECO:0000256" key="2">
    <source>
        <dbReference type="ARBA" id="ARBA00023125"/>
    </source>
</evidence>
<dbReference type="SUPFAM" id="SSF57959">
    <property type="entry name" value="Leucine zipper domain"/>
    <property type="match status" value="1"/>
</dbReference>
<dbReference type="EMBL" id="OZ019897">
    <property type="protein sequence ID" value="CAK9226604.1"/>
    <property type="molecule type" value="Genomic_DNA"/>
</dbReference>
<keyword evidence="8" id="KW-1185">Reference proteome</keyword>